<dbReference type="EMBL" id="CACVBM020001150">
    <property type="protein sequence ID" value="CAA7034546.1"/>
    <property type="molecule type" value="Genomic_DNA"/>
</dbReference>
<dbReference type="CDD" id="cd01650">
    <property type="entry name" value="RT_nLTR_like"/>
    <property type="match status" value="1"/>
</dbReference>
<dbReference type="Pfam" id="PF00078">
    <property type="entry name" value="RVT_1"/>
    <property type="match status" value="1"/>
</dbReference>
<feature type="domain" description="Reverse transcriptase" evidence="1">
    <location>
        <begin position="139"/>
        <end position="273"/>
    </location>
</feature>
<sequence>MYRVTTKLKALKSPIRKFSRENFLHIEKRKKEAHELMLVCQKRLLDRPSVFNANQEIEAQRKWAILAQAEEAFHCQKSRVTWLMEGDCNSASFHRPDGYSAEFFIGCWNVLGAEVREAVMEFLTSGRILKQWNSTLVLIPKTTNASSTSDFRPISCLNTAYKVISKLLANRLQGILSKVISNPQSAFMLGRLIAENVLLATEIVHGYNWRNIEPRGMLKVYVRKAFDSVRWDFILATLKAIDIPQRFVIWIEQCITTASFTVSVNGNSGGFFKSTK</sequence>
<proteinExistence type="predicted"/>
<evidence type="ECO:0000313" key="2">
    <source>
        <dbReference type="EMBL" id="CAA7028173.1"/>
    </source>
</evidence>
<dbReference type="EMBL" id="CACVBM020001064">
    <property type="protein sequence ID" value="CAA7028173.1"/>
    <property type="molecule type" value="Genomic_DNA"/>
</dbReference>
<gene>
    <name evidence="2" type="ORF">MERR_LOCUS15408</name>
    <name evidence="3" type="ORF">MERR_LOCUS21781</name>
</gene>
<reference evidence="3 4" key="1">
    <citation type="submission" date="2020-01" db="EMBL/GenBank/DDBJ databases">
        <authorList>
            <person name="Mishra B."/>
        </authorList>
    </citation>
    <scope>NUCLEOTIDE SEQUENCE [LARGE SCALE GENOMIC DNA]</scope>
</reference>
<dbReference type="AlphaFoldDB" id="A0A6D2J669"/>
<dbReference type="InterPro" id="IPR000477">
    <property type="entry name" value="RT_dom"/>
</dbReference>
<name>A0A6D2J669_9BRAS</name>
<dbReference type="InterPro" id="IPR052343">
    <property type="entry name" value="Retrotransposon-Effector_Assoc"/>
</dbReference>
<evidence type="ECO:0000259" key="1">
    <source>
        <dbReference type="Pfam" id="PF00078"/>
    </source>
</evidence>
<dbReference type="Proteomes" id="UP000467841">
    <property type="component" value="Unassembled WGS sequence"/>
</dbReference>
<organism evidence="3 4">
    <name type="scientific">Microthlaspi erraticum</name>
    <dbReference type="NCBI Taxonomy" id="1685480"/>
    <lineage>
        <taxon>Eukaryota</taxon>
        <taxon>Viridiplantae</taxon>
        <taxon>Streptophyta</taxon>
        <taxon>Embryophyta</taxon>
        <taxon>Tracheophyta</taxon>
        <taxon>Spermatophyta</taxon>
        <taxon>Magnoliopsida</taxon>
        <taxon>eudicotyledons</taxon>
        <taxon>Gunneridae</taxon>
        <taxon>Pentapetalae</taxon>
        <taxon>rosids</taxon>
        <taxon>malvids</taxon>
        <taxon>Brassicales</taxon>
        <taxon>Brassicaceae</taxon>
        <taxon>Coluteocarpeae</taxon>
        <taxon>Microthlaspi</taxon>
    </lineage>
</organism>
<dbReference type="PANTHER" id="PTHR46890">
    <property type="entry name" value="NON-LTR RETROLELEMENT REVERSE TRANSCRIPTASE-LIKE PROTEIN-RELATED"/>
    <property type="match status" value="1"/>
</dbReference>
<evidence type="ECO:0000313" key="3">
    <source>
        <dbReference type="EMBL" id="CAA7034546.1"/>
    </source>
</evidence>
<evidence type="ECO:0000313" key="4">
    <source>
        <dbReference type="Proteomes" id="UP000467841"/>
    </source>
</evidence>
<dbReference type="OrthoDB" id="1934719at2759"/>
<keyword evidence="4" id="KW-1185">Reference proteome</keyword>
<accession>A0A6D2J669</accession>
<protein>
    <recommendedName>
        <fullName evidence="1">Reverse transcriptase domain-containing protein</fullName>
    </recommendedName>
</protein>
<dbReference type="PANTHER" id="PTHR46890:SF1">
    <property type="entry name" value="REVERSE TRANSCRIPTASE DOMAIN-CONTAINING PROTEIN"/>
    <property type="match status" value="1"/>
</dbReference>